<protein>
    <submittedName>
        <fullName evidence="1">Uncharacterized protein</fullName>
    </submittedName>
</protein>
<evidence type="ECO:0000313" key="1">
    <source>
        <dbReference type="EMBL" id="MBP2295838.1"/>
    </source>
</evidence>
<name>A0ABS4SUS4_9PROT</name>
<dbReference type="Proteomes" id="UP000781958">
    <property type="component" value="Unassembled WGS sequence"/>
</dbReference>
<keyword evidence="2" id="KW-1185">Reference proteome</keyword>
<gene>
    <name evidence="1" type="ORF">J2851_005651</name>
</gene>
<dbReference type="RefSeq" id="WP_209770454.1">
    <property type="nucleotide sequence ID" value="NZ_JAGINP010000024.1"/>
</dbReference>
<evidence type="ECO:0000313" key="2">
    <source>
        <dbReference type="Proteomes" id="UP000781958"/>
    </source>
</evidence>
<comment type="caution">
    <text evidence="1">The sequence shown here is derived from an EMBL/GenBank/DDBJ whole genome shotgun (WGS) entry which is preliminary data.</text>
</comment>
<sequence>MRIAATAFVGMWLAGPVFGGTVLTGSGVALAQAPAAGERRASNGANTVPGPAASVVATNGEATLKLCRDWLITHDCREYGHIDIPRRIAVGDVFDVTFGSNPKTMRFKVKSVMARGAEGCLLVPAHEDMPKTPSTEIPADMLIVKDCTVER</sequence>
<reference evidence="1 2" key="1">
    <citation type="submission" date="2021-03" db="EMBL/GenBank/DDBJ databases">
        <title>Genomic Encyclopedia of Type Strains, Phase III (KMG-III): the genomes of soil and plant-associated and newly described type strains.</title>
        <authorList>
            <person name="Whitman W."/>
        </authorList>
    </citation>
    <scope>NUCLEOTIDE SEQUENCE [LARGE SCALE GENOMIC DNA]</scope>
    <source>
        <strain evidence="1 2">IMMIB AFH-6</strain>
    </source>
</reference>
<accession>A0ABS4SUS4</accession>
<organism evidence="1 2">
    <name type="scientific">Azospirillum rugosum</name>
    <dbReference type="NCBI Taxonomy" id="416170"/>
    <lineage>
        <taxon>Bacteria</taxon>
        <taxon>Pseudomonadati</taxon>
        <taxon>Pseudomonadota</taxon>
        <taxon>Alphaproteobacteria</taxon>
        <taxon>Rhodospirillales</taxon>
        <taxon>Azospirillaceae</taxon>
        <taxon>Azospirillum</taxon>
    </lineage>
</organism>
<dbReference type="EMBL" id="JAGINP010000024">
    <property type="protein sequence ID" value="MBP2295838.1"/>
    <property type="molecule type" value="Genomic_DNA"/>
</dbReference>
<proteinExistence type="predicted"/>